<sequence>MDFDTVADELYALPRAEFVAARDRRQAEARKAGDRELAARIKKLPKPTVAADVVNRLVREHREDVEALAALGEELRETHRTGTGRPLPELTKERHRRVRELAGGIRDESFSDSAAIAVEETLNAVVADAESAAAVLSGRLDRERSTSADSATTWLLSGPEPGTRPSLRVIRSPEPPPASKGTGRPGRARQRDVAKAKKAVEEAEGRVSEAVRALEKGQRVVERAQNRVVKLRAQLREAEDAVVEAKESVTELGREQRSALAEQAGARERLQALEGG</sequence>
<feature type="region of interest" description="Disordered" evidence="1">
    <location>
        <begin position="138"/>
        <end position="207"/>
    </location>
</feature>
<accession>A0ABN2SZ18</accession>
<gene>
    <name evidence="2" type="ORF">GCM10009754_87850</name>
</gene>
<proteinExistence type="predicted"/>
<feature type="compositionally biased region" description="Basic and acidic residues" evidence="1">
    <location>
        <begin position="189"/>
        <end position="207"/>
    </location>
</feature>
<evidence type="ECO:0000313" key="3">
    <source>
        <dbReference type="Proteomes" id="UP001501116"/>
    </source>
</evidence>
<comment type="caution">
    <text evidence="2">The sequence shown here is derived from an EMBL/GenBank/DDBJ whole genome shotgun (WGS) entry which is preliminary data.</text>
</comment>
<name>A0ABN2SZ18_9PSEU</name>
<evidence type="ECO:0000256" key="1">
    <source>
        <dbReference type="SAM" id="MobiDB-lite"/>
    </source>
</evidence>
<protein>
    <submittedName>
        <fullName evidence="2">Uncharacterized protein</fullName>
    </submittedName>
</protein>
<organism evidence="2 3">
    <name type="scientific">Amycolatopsis minnesotensis</name>
    <dbReference type="NCBI Taxonomy" id="337894"/>
    <lineage>
        <taxon>Bacteria</taxon>
        <taxon>Bacillati</taxon>
        <taxon>Actinomycetota</taxon>
        <taxon>Actinomycetes</taxon>
        <taxon>Pseudonocardiales</taxon>
        <taxon>Pseudonocardiaceae</taxon>
        <taxon>Amycolatopsis</taxon>
    </lineage>
</organism>
<dbReference type="Proteomes" id="UP001501116">
    <property type="component" value="Unassembled WGS sequence"/>
</dbReference>
<reference evidence="2 3" key="1">
    <citation type="journal article" date="2019" name="Int. J. Syst. Evol. Microbiol.">
        <title>The Global Catalogue of Microorganisms (GCM) 10K type strain sequencing project: providing services to taxonomists for standard genome sequencing and annotation.</title>
        <authorList>
            <consortium name="The Broad Institute Genomics Platform"/>
            <consortium name="The Broad Institute Genome Sequencing Center for Infectious Disease"/>
            <person name="Wu L."/>
            <person name="Ma J."/>
        </authorList>
    </citation>
    <scope>NUCLEOTIDE SEQUENCE [LARGE SCALE GENOMIC DNA]</scope>
    <source>
        <strain evidence="2 3">JCM 14545</strain>
    </source>
</reference>
<evidence type="ECO:0000313" key="2">
    <source>
        <dbReference type="EMBL" id="GAA1995016.1"/>
    </source>
</evidence>
<dbReference type="EMBL" id="BAAANN010000092">
    <property type="protein sequence ID" value="GAA1995016.1"/>
    <property type="molecule type" value="Genomic_DNA"/>
</dbReference>
<dbReference type="RefSeq" id="WP_344432269.1">
    <property type="nucleotide sequence ID" value="NZ_BAAANN010000092.1"/>
</dbReference>
<keyword evidence="3" id="KW-1185">Reference proteome</keyword>